<dbReference type="InterPro" id="IPR020846">
    <property type="entry name" value="MFS_dom"/>
</dbReference>
<comment type="subcellular location">
    <subcellularLocation>
        <location evidence="1">Cell membrane</location>
        <topology evidence="1">Multi-pass membrane protein</topology>
    </subcellularLocation>
</comment>
<organism evidence="7 8">
    <name type="scientific">Nocardia brasiliensis</name>
    <dbReference type="NCBI Taxonomy" id="37326"/>
    <lineage>
        <taxon>Bacteria</taxon>
        <taxon>Bacillati</taxon>
        <taxon>Actinomycetota</taxon>
        <taxon>Actinomycetes</taxon>
        <taxon>Mycobacteriales</taxon>
        <taxon>Nocardiaceae</taxon>
        <taxon>Nocardia</taxon>
    </lineage>
</organism>
<feature type="transmembrane region" description="Helical" evidence="5">
    <location>
        <begin position="203"/>
        <end position="221"/>
    </location>
</feature>
<dbReference type="CDD" id="cd17321">
    <property type="entry name" value="MFS_MMR_MDR_like"/>
    <property type="match status" value="1"/>
</dbReference>
<dbReference type="SUPFAM" id="SSF103473">
    <property type="entry name" value="MFS general substrate transporter"/>
    <property type="match status" value="1"/>
</dbReference>
<feature type="transmembrane region" description="Helical" evidence="5">
    <location>
        <begin position="371"/>
        <end position="389"/>
    </location>
</feature>
<feature type="transmembrane region" description="Helical" evidence="5">
    <location>
        <begin position="144"/>
        <end position="167"/>
    </location>
</feature>
<keyword evidence="2 5" id="KW-0812">Transmembrane</keyword>
<reference evidence="7 8" key="1">
    <citation type="journal article" date="2019" name="ACS Chem. Biol.">
        <title>Identification and Mobilization of a Cryptic Antibiotic Biosynthesis Gene Locus from a Human-Pathogenic Nocardia Isolate.</title>
        <authorList>
            <person name="Herisse M."/>
            <person name="Ishida K."/>
            <person name="Porter J.L."/>
            <person name="Howden B."/>
            <person name="Hertweck C."/>
            <person name="Stinear T.P."/>
            <person name="Pidot S.J."/>
        </authorList>
    </citation>
    <scope>NUCLEOTIDE SEQUENCE [LARGE SCALE GENOMIC DNA]</scope>
    <source>
        <strain evidence="7 8">AUSMDU00024985</strain>
    </source>
</reference>
<dbReference type="PANTHER" id="PTHR42718:SF42">
    <property type="entry name" value="EXPORT PROTEIN"/>
    <property type="match status" value="1"/>
</dbReference>
<feature type="transmembrane region" description="Helical" evidence="5">
    <location>
        <begin position="327"/>
        <end position="350"/>
    </location>
</feature>
<sequence>MLVLMLDGTVLNLAIPSLIRELNATPADIQWILDAYVLVFAGLLLTAGSLSDRFGRRRMLIVGLAVFGVASLAAVLATEPWQVVGARVAMGIGGSLLMPSTLSILMTTFAEDERRKAMAAWSTVSMVGIVAGPTLGGFLLQHYWWGSVFLLNIPVAVLAIGAAVVLMPETTGEQRPVDLVGVLLSIVALVSTVYVIIEREWNIAIIALAVLAAVGFVVWESRSEHPMLPLAVFRKRDFTGTCLTLLLMVFGMGAVMLMLTQYLQFVLGYGPMKAGLALLPYAVAAAVCNGLGATLGKSLSNKTLIVSGLLVMSGAFTILALGEGYLWVLVSMLVMGVGGGLAGPAAYAAIMSAIPLEHAGVGSAMNDTLQQVGMAISIAMLGSVLAGVFTEHMPADAPEAARESIGAAFQLGLAEPAKAAFTAAMSTGAWISAGFSLAAALLGLVLLRKPSKPVEQPQTDPVDVG</sequence>
<dbReference type="Pfam" id="PF07690">
    <property type="entry name" value="MFS_1"/>
    <property type="match status" value="1"/>
</dbReference>
<evidence type="ECO:0000256" key="4">
    <source>
        <dbReference type="ARBA" id="ARBA00023136"/>
    </source>
</evidence>
<dbReference type="AlphaFoldDB" id="A0A6G9Y3I9"/>
<dbReference type="GO" id="GO:0005886">
    <property type="term" value="C:plasma membrane"/>
    <property type="evidence" value="ECO:0007669"/>
    <property type="project" value="UniProtKB-SubCell"/>
</dbReference>
<feature type="transmembrane region" description="Helical" evidence="5">
    <location>
        <begin position="59"/>
        <end position="78"/>
    </location>
</feature>
<dbReference type="GO" id="GO:0022857">
    <property type="term" value="F:transmembrane transporter activity"/>
    <property type="evidence" value="ECO:0007669"/>
    <property type="project" value="InterPro"/>
</dbReference>
<dbReference type="PROSITE" id="PS50850">
    <property type="entry name" value="MFS"/>
    <property type="match status" value="1"/>
</dbReference>
<dbReference type="PANTHER" id="PTHR42718">
    <property type="entry name" value="MAJOR FACILITATOR SUPERFAMILY MULTIDRUG TRANSPORTER MFSC"/>
    <property type="match status" value="1"/>
</dbReference>
<accession>A0A6G9Y3I9</accession>
<dbReference type="Gene3D" id="1.20.1250.20">
    <property type="entry name" value="MFS general substrate transporter like domains"/>
    <property type="match status" value="1"/>
</dbReference>
<evidence type="ECO:0000256" key="3">
    <source>
        <dbReference type="ARBA" id="ARBA00022989"/>
    </source>
</evidence>
<feature type="transmembrane region" description="Helical" evidence="5">
    <location>
        <begin position="242"/>
        <end position="263"/>
    </location>
</feature>
<feature type="transmembrane region" description="Helical" evidence="5">
    <location>
        <begin position="303"/>
        <end position="321"/>
    </location>
</feature>
<evidence type="ECO:0000256" key="1">
    <source>
        <dbReference type="ARBA" id="ARBA00004651"/>
    </source>
</evidence>
<feature type="transmembrane region" description="Helical" evidence="5">
    <location>
        <begin position="118"/>
        <end position="138"/>
    </location>
</feature>
<keyword evidence="4 5" id="KW-0472">Membrane</keyword>
<feature type="transmembrane region" description="Helical" evidence="5">
    <location>
        <begin position="275"/>
        <end position="296"/>
    </location>
</feature>
<evidence type="ECO:0000313" key="7">
    <source>
        <dbReference type="EMBL" id="QIS07680.1"/>
    </source>
</evidence>
<protein>
    <submittedName>
        <fullName evidence="7">MFS transporter</fullName>
    </submittedName>
</protein>
<feature type="transmembrane region" description="Helical" evidence="5">
    <location>
        <begin position="428"/>
        <end position="447"/>
    </location>
</feature>
<feature type="transmembrane region" description="Helical" evidence="5">
    <location>
        <begin position="179"/>
        <end position="197"/>
    </location>
</feature>
<proteinExistence type="predicted"/>
<feature type="transmembrane region" description="Helical" evidence="5">
    <location>
        <begin position="29"/>
        <end position="47"/>
    </location>
</feature>
<feature type="domain" description="Major facilitator superfamily (MFS) profile" evidence="6">
    <location>
        <begin position="1"/>
        <end position="451"/>
    </location>
</feature>
<dbReference type="InterPro" id="IPR011701">
    <property type="entry name" value="MFS"/>
</dbReference>
<evidence type="ECO:0000256" key="5">
    <source>
        <dbReference type="SAM" id="Phobius"/>
    </source>
</evidence>
<keyword evidence="3 5" id="KW-1133">Transmembrane helix</keyword>
<feature type="transmembrane region" description="Helical" evidence="5">
    <location>
        <begin position="84"/>
        <end position="106"/>
    </location>
</feature>
<dbReference type="InterPro" id="IPR036259">
    <property type="entry name" value="MFS_trans_sf"/>
</dbReference>
<gene>
    <name evidence="7" type="ORF">F5X71_25445</name>
</gene>
<evidence type="ECO:0000256" key="2">
    <source>
        <dbReference type="ARBA" id="ARBA00022692"/>
    </source>
</evidence>
<dbReference type="EMBL" id="CP046171">
    <property type="protein sequence ID" value="QIS07680.1"/>
    <property type="molecule type" value="Genomic_DNA"/>
</dbReference>
<dbReference type="Gene3D" id="1.20.1720.10">
    <property type="entry name" value="Multidrug resistance protein D"/>
    <property type="match status" value="1"/>
</dbReference>
<name>A0A6G9Y3I9_NOCBR</name>
<evidence type="ECO:0000259" key="6">
    <source>
        <dbReference type="PROSITE" id="PS50850"/>
    </source>
</evidence>
<evidence type="ECO:0000313" key="8">
    <source>
        <dbReference type="Proteomes" id="UP000501705"/>
    </source>
</evidence>
<dbReference type="Proteomes" id="UP000501705">
    <property type="component" value="Chromosome"/>
</dbReference>